<evidence type="ECO:0000259" key="2">
    <source>
        <dbReference type="Pfam" id="PF01176"/>
    </source>
</evidence>
<dbReference type="GO" id="GO:0005634">
    <property type="term" value="C:nucleus"/>
    <property type="evidence" value="ECO:0007669"/>
    <property type="project" value="TreeGrafter"/>
</dbReference>
<dbReference type="GO" id="GO:0003743">
    <property type="term" value="F:translation initiation factor activity"/>
    <property type="evidence" value="ECO:0007669"/>
    <property type="project" value="InterPro"/>
</dbReference>
<keyword evidence="4" id="KW-1185">Reference proteome</keyword>
<dbReference type="Gene3D" id="2.40.50.140">
    <property type="entry name" value="Nucleic acid-binding proteins"/>
    <property type="match status" value="1"/>
</dbReference>
<dbReference type="SUPFAM" id="SSF50249">
    <property type="entry name" value="Nucleic acid-binding proteins"/>
    <property type="match status" value="1"/>
</dbReference>
<dbReference type="RefSeq" id="XP_024739441.1">
    <property type="nucleotide sequence ID" value="XM_024873197.1"/>
</dbReference>
<dbReference type="PANTHER" id="PTHR21641:SF0">
    <property type="entry name" value="RNA-BINDING PROTEIN EIF1AD-RELATED"/>
    <property type="match status" value="1"/>
</dbReference>
<dbReference type="Proteomes" id="UP000235371">
    <property type="component" value="Unassembled WGS sequence"/>
</dbReference>
<evidence type="ECO:0000313" key="4">
    <source>
        <dbReference type="Proteomes" id="UP000235371"/>
    </source>
</evidence>
<organism evidence="3 4">
    <name type="scientific">Hyaloscypha bicolor E</name>
    <dbReference type="NCBI Taxonomy" id="1095630"/>
    <lineage>
        <taxon>Eukaryota</taxon>
        <taxon>Fungi</taxon>
        <taxon>Dikarya</taxon>
        <taxon>Ascomycota</taxon>
        <taxon>Pezizomycotina</taxon>
        <taxon>Leotiomycetes</taxon>
        <taxon>Helotiales</taxon>
        <taxon>Hyaloscyphaceae</taxon>
        <taxon>Hyaloscypha</taxon>
        <taxon>Hyaloscypha bicolor</taxon>
    </lineage>
</organism>
<evidence type="ECO:0000313" key="3">
    <source>
        <dbReference type="EMBL" id="PMD62537.1"/>
    </source>
</evidence>
<dbReference type="Pfam" id="PF01176">
    <property type="entry name" value="eIF-1a"/>
    <property type="match status" value="1"/>
</dbReference>
<protein>
    <recommendedName>
        <fullName evidence="2">S1-like domain-containing protein</fullName>
    </recommendedName>
</protein>
<evidence type="ECO:0000256" key="1">
    <source>
        <dbReference type="SAM" id="MobiDB-lite"/>
    </source>
</evidence>
<dbReference type="InterPro" id="IPR012340">
    <property type="entry name" value="NA-bd_OB-fold"/>
</dbReference>
<dbReference type="PANTHER" id="PTHR21641">
    <property type="entry name" value="TRANSLATION INITIATION FACTOR-RELATED"/>
    <property type="match status" value="1"/>
</dbReference>
<dbReference type="GeneID" id="36581277"/>
<sequence length="70" mass="7775">MGRPKRNVFAAAEETSTPPPSLTPTQAIARVIKAEGNCLYSCSLPDQKLLLVELLSRFRNTIWIKRGGYV</sequence>
<dbReference type="EMBL" id="KZ613783">
    <property type="protein sequence ID" value="PMD62537.1"/>
    <property type="molecule type" value="Genomic_DNA"/>
</dbReference>
<dbReference type="InParanoid" id="A0A2J6THP4"/>
<name>A0A2J6THP4_9HELO</name>
<feature type="region of interest" description="Disordered" evidence="1">
    <location>
        <begin position="1"/>
        <end position="22"/>
    </location>
</feature>
<proteinExistence type="predicted"/>
<gene>
    <name evidence="3" type="ORF">K444DRAFT_490428</name>
</gene>
<dbReference type="STRING" id="1095630.A0A2J6THP4"/>
<feature type="domain" description="S1-like" evidence="2">
    <location>
        <begin position="26"/>
        <end position="70"/>
    </location>
</feature>
<dbReference type="OrthoDB" id="1738325at2759"/>
<feature type="non-terminal residue" evidence="3">
    <location>
        <position position="70"/>
    </location>
</feature>
<accession>A0A2J6THP4</accession>
<dbReference type="AlphaFoldDB" id="A0A2J6THP4"/>
<dbReference type="InterPro" id="IPR039294">
    <property type="entry name" value="EIF1AD"/>
</dbReference>
<dbReference type="GO" id="GO:0003723">
    <property type="term" value="F:RNA binding"/>
    <property type="evidence" value="ECO:0007669"/>
    <property type="project" value="InterPro"/>
</dbReference>
<dbReference type="InterPro" id="IPR006196">
    <property type="entry name" value="RNA-binding_domain_S1_IF1"/>
</dbReference>
<reference evidence="3 4" key="1">
    <citation type="submission" date="2016-04" db="EMBL/GenBank/DDBJ databases">
        <title>A degradative enzymes factory behind the ericoid mycorrhizal symbiosis.</title>
        <authorList>
            <consortium name="DOE Joint Genome Institute"/>
            <person name="Martino E."/>
            <person name="Morin E."/>
            <person name="Grelet G."/>
            <person name="Kuo A."/>
            <person name="Kohler A."/>
            <person name="Daghino S."/>
            <person name="Barry K."/>
            <person name="Choi C."/>
            <person name="Cichocki N."/>
            <person name="Clum A."/>
            <person name="Copeland A."/>
            <person name="Hainaut M."/>
            <person name="Haridas S."/>
            <person name="Labutti K."/>
            <person name="Lindquist E."/>
            <person name="Lipzen A."/>
            <person name="Khouja H.-R."/>
            <person name="Murat C."/>
            <person name="Ohm R."/>
            <person name="Olson A."/>
            <person name="Spatafora J."/>
            <person name="Veneault-Fourrey C."/>
            <person name="Henrissat B."/>
            <person name="Grigoriev I."/>
            <person name="Martin F."/>
            <person name="Perotto S."/>
        </authorList>
    </citation>
    <scope>NUCLEOTIDE SEQUENCE [LARGE SCALE GENOMIC DNA]</scope>
    <source>
        <strain evidence="3 4">E</strain>
    </source>
</reference>